<dbReference type="Pfam" id="PF01063">
    <property type="entry name" value="Aminotran_4"/>
    <property type="match status" value="1"/>
</dbReference>
<dbReference type="PANTHER" id="PTHR42743">
    <property type="entry name" value="AMINO-ACID AMINOTRANSFERASE"/>
    <property type="match status" value="1"/>
</dbReference>
<keyword evidence="5" id="KW-0289">Folate biosynthesis</keyword>
<protein>
    <recommendedName>
        <fullName evidence="11 12">Aminodeoxychorismate lyase</fullName>
        <ecNumber evidence="8 12">4.1.3.38</ecNumber>
    </recommendedName>
</protein>
<dbReference type="InterPro" id="IPR043132">
    <property type="entry name" value="BCAT-like_C"/>
</dbReference>
<evidence type="ECO:0000256" key="6">
    <source>
        <dbReference type="ARBA" id="ARBA00023239"/>
    </source>
</evidence>
<sequence length="282" mass="30725">MSLVVRPSPAIWVDGEPATALPIPDRGLDFGDGLFETLLVRQGQPVLLDYHLQRLQHGIEALAFPDCLPRARDHLASACKQLIGTPWAALRLTVTRGAGPRGYAPPERVVPRTIITSAPLQQDRDELSAPITLGWAEVAWSIQPRLAGIKHLNRLEQVLAANEARALGVDEVVMLDARGLVCSVSAANLFLVEDGRLLTPSLEYVGIAGTRRRLVIEQLAPALNIEVVQRDVHAAQLEQAAELFCCNAIRGLQPVSRLGEQHWQDHPVCSALHAGYREAVAC</sequence>
<keyword evidence="14" id="KW-1185">Reference proteome</keyword>
<dbReference type="GO" id="GO:0008696">
    <property type="term" value="F:4-amino-4-deoxychorismate lyase activity"/>
    <property type="evidence" value="ECO:0007669"/>
    <property type="project" value="UniProtKB-UniRule"/>
</dbReference>
<dbReference type="InterPro" id="IPR036038">
    <property type="entry name" value="Aminotransferase-like"/>
</dbReference>
<comment type="cofactor">
    <cofactor evidence="1">
        <name>pyridoxal 5'-phosphate</name>
        <dbReference type="ChEBI" id="CHEBI:597326"/>
    </cofactor>
</comment>
<name>A0A2N5X350_9GAMM</name>
<evidence type="ECO:0000256" key="1">
    <source>
        <dbReference type="ARBA" id="ARBA00001933"/>
    </source>
</evidence>
<keyword evidence="4" id="KW-0663">Pyridoxal phosphate</keyword>
<dbReference type="InterPro" id="IPR017824">
    <property type="entry name" value="Aminodeoxychorismate_lyase_IV"/>
</dbReference>
<dbReference type="InterPro" id="IPR050571">
    <property type="entry name" value="Class-IV_PLP-Dep_Aminotrnsfr"/>
</dbReference>
<dbReference type="InterPro" id="IPR043131">
    <property type="entry name" value="BCAT-like_N"/>
</dbReference>
<evidence type="ECO:0000313" key="14">
    <source>
        <dbReference type="Proteomes" id="UP000235005"/>
    </source>
</evidence>
<dbReference type="PANTHER" id="PTHR42743:SF2">
    <property type="entry name" value="AMINODEOXYCHORISMATE LYASE"/>
    <property type="match status" value="1"/>
</dbReference>
<evidence type="ECO:0000256" key="4">
    <source>
        <dbReference type="ARBA" id="ARBA00022898"/>
    </source>
</evidence>
<comment type="subunit">
    <text evidence="3">Homodimer.</text>
</comment>
<comment type="caution">
    <text evidence="13">The sequence shown here is derived from an EMBL/GenBank/DDBJ whole genome shotgun (WGS) entry which is preliminary data.</text>
</comment>
<comment type="catalytic activity">
    <reaction evidence="9">
        <text>4-amino-4-deoxychorismate = 4-aminobenzoate + pyruvate + H(+)</text>
        <dbReference type="Rhea" id="RHEA:16201"/>
        <dbReference type="ChEBI" id="CHEBI:15361"/>
        <dbReference type="ChEBI" id="CHEBI:15378"/>
        <dbReference type="ChEBI" id="CHEBI:17836"/>
        <dbReference type="ChEBI" id="CHEBI:58406"/>
        <dbReference type="EC" id="4.1.3.38"/>
    </reaction>
</comment>
<dbReference type="GO" id="GO:0008153">
    <property type="term" value="P:4-aminobenzoate biosynthetic process"/>
    <property type="evidence" value="ECO:0007669"/>
    <property type="project" value="UniProtKB-UniRule"/>
</dbReference>
<evidence type="ECO:0000256" key="10">
    <source>
        <dbReference type="ARBA" id="ARBA00054027"/>
    </source>
</evidence>
<dbReference type="Gene3D" id="3.30.470.10">
    <property type="match status" value="1"/>
</dbReference>
<evidence type="ECO:0000256" key="8">
    <source>
        <dbReference type="ARBA" id="ARBA00035676"/>
    </source>
</evidence>
<dbReference type="AlphaFoldDB" id="A0A2N5X350"/>
<evidence type="ECO:0000256" key="12">
    <source>
        <dbReference type="NCBIfam" id="TIGR03461"/>
    </source>
</evidence>
<dbReference type="Proteomes" id="UP000235005">
    <property type="component" value="Unassembled WGS sequence"/>
</dbReference>
<evidence type="ECO:0000256" key="11">
    <source>
        <dbReference type="ARBA" id="ARBA00069174"/>
    </source>
</evidence>
<evidence type="ECO:0000256" key="2">
    <source>
        <dbReference type="ARBA" id="ARBA00009320"/>
    </source>
</evidence>
<dbReference type="GO" id="GO:0005829">
    <property type="term" value="C:cytosol"/>
    <property type="evidence" value="ECO:0007669"/>
    <property type="project" value="TreeGrafter"/>
</dbReference>
<dbReference type="OrthoDB" id="9805628at2"/>
<comment type="pathway">
    <text evidence="7">Cofactor biosynthesis; tetrahydrofolate biosynthesis; 4-aminobenzoate from chorismate: step 2/2.</text>
</comment>
<dbReference type="SUPFAM" id="SSF56752">
    <property type="entry name" value="D-aminoacid aminotransferase-like PLP-dependent enzymes"/>
    <property type="match status" value="1"/>
</dbReference>
<reference evidence="13 14" key="1">
    <citation type="submission" date="2018-01" db="EMBL/GenBank/DDBJ databases">
        <title>The draft genome sequence of Halioglobus lutimaris HF004.</title>
        <authorList>
            <person name="Du Z.-J."/>
            <person name="Shi M.-J."/>
        </authorList>
    </citation>
    <scope>NUCLEOTIDE SEQUENCE [LARGE SCALE GENOMIC DNA]</scope>
    <source>
        <strain evidence="13 14">HF004</strain>
    </source>
</reference>
<comment type="function">
    <text evidence="10">Involved in the biosynthesis of p-aminobenzoate (PABA), a precursor of tetrahydrofolate. Converts 4-amino-4-deoxychorismate into 4-aminobenzoate (PABA) and pyruvate.</text>
</comment>
<dbReference type="FunFam" id="3.20.10.10:FF:000002">
    <property type="entry name" value="D-alanine aminotransferase"/>
    <property type="match status" value="1"/>
</dbReference>
<proteinExistence type="inferred from homology"/>
<comment type="similarity">
    <text evidence="2">Belongs to the class-IV pyridoxal-phosphate-dependent aminotransferase family.</text>
</comment>
<dbReference type="NCBIfam" id="TIGR03461">
    <property type="entry name" value="pabC_Proteo"/>
    <property type="match status" value="1"/>
</dbReference>
<keyword evidence="6 13" id="KW-0456">Lyase</keyword>
<gene>
    <name evidence="13" type="primary">pabC</name>
    <name evidence="13" type="ORF">C0039_09825</name>
</gene>
<dbReference type="GO" id="GO:0030170">
    <property type="term" value="F:pyridoxal phosphate binding"/>
    <property type="evidence" value="ECO:0007669"/>
    <property type="project" value="InterPro"/>
</dbReference>
<dbReference type="InterPro" id="IPR001544">
    <property type="entry name" value="Aminotrans_IV"/>
</dbReference>
<evidence type="ECO:0000256" key="3">
    <source>
        <dbReference type="ARBA" id="ARBA00011738"/>
    </source>
</evidence>
<evidence type="ECO:0000313" key="13">
    <source>
        <dbReference type="EMBL" id="PLW68913.1"/>
    </source>
</evidence>
<accession>A0A2N5X350</accession>
<organism evidence="13 14">
    <name type="scientific">Pseudohalioglobus lutimaris</name>
    <dbReference type="NCBI Taxonomy" id="1737061"/>
    <lineage>
        <taxon>Bacteria</taxon>
        <taxon>Pseudomonadati</taxon>
        <taxon>Pseudomonadota</taxon>
        <taxon>Gammaproteobacteria</taxon>
        <taxon>Cellvibrionales</taxon>
        <taxon>Halieaceae</taxon>
        <taxon>Pseudohalioglobus</taxon>
    </lineage>
</organism>
<dbReference type="GO" id="GO:0046656">
    <property type="term" value="P:folic acid biosynthetic process"/>
    <property type="evidence" value="ECO:0007669"/>
    <property type="project" value="UniProtKB-KW"/>
</dbReference>
<dbReference type="EMBL" id="PKUS01000010">
    <property type="protein sequence ID" value="PLW68913.1"/>
    <property type="molecule type" value="Genomic_DNA"/>
</dbReference>
<evidence type="ECO:0000256" key="5">
    <source>
        <dbReference type="ARBA" id="ARBA00022909"/>
    </source>
</evidence>
<dbReference type="Gene3D" id="3.20.10.10">
    <property type="entry name" value="D-amino Acid Aminotransferase, subunit A, domain 2"/>
    <property type="match status" value="1"/>
</dbReference>
<evidence type="ECO:0000256" key="7">
    <source>
        <dbReference type="ARBA" id="ARBA00035633"/>
    </source>
</evidence>
<evidence type="ECO:0000256" key="9">
    <source>
        <dbReference type="ARBA" id="ARBA00049529"/>
    </source>
</evidence>
<dbReference type="EC" id="4.1.3.38" evidence="8 12"/>